<dbReference type="SMART" id="SM00327">
    <property type="entry name" value="VWA"/>
    <property type="match status" value="1"/>
</dbReference>
<dbReference type="InterPro" id="IPR002035">
    <property type="entry name" value="VWF_A"/>
</dbReference>
<dbReference type="STRING" id="215200.SAMN05216454_10464"/>
<protein>
    <submittedName>
        <fullName evidence="4">von Willebrand factor type A domain-containing protein</fullName>
    </submittedName>
</protein>
<dbReference type="Gene3D" id="3.40.50.410">
    <property type="entry name" value="von Willebrand factor, type A domain"/>
    <property type="match status" value="1"/>
</dbReference>
<name>A0A1H8GQG5_9FIRM</name>
<dbReference type="Proteomes" id="UP000199512">
    <property type="component" value="Unassembled WGS sequence"/>
</dbReference>
<evidence type="ECO:0000256" key="2">
    <source>
        <dbReference type="SAM" id="MobiDB-lite"/>
    </source>
</evidence>
<accession>A0A1H8GQG5</accession>
<dbReference type="EMBL" id="FODF01000004">
    <property type="protein sequence ID" value="SEN46059.1"/>
    <property type="molecule type" value="Genomic_DNA"/>
</dbReference>
<dbReference type="SUPFAM" id="SSF53300">
    <property type="entry name" value="vWA-like"/>
    <property type="match status" value="1"/>
</dbReference>
<dbReference type="OrthoDB" id="1744702at2"/>
<evidence type="ECO:0000313" key="5">
    <source>
        <dbReference type="Proteomes" id="UP000199512"/>
    </source>
</evidence>
<evidence type="ECO:0000313" key="4">
    <source>
        <dbReference type="EMBL" id="SEN46059.1"/>
    </source>
</evidence>
<dbReference type="InterPro" id="IPR036465">
    <property type="entry name" value="vWFA_dom_sf"/>
</dbReference>
<gene>
    <name evidence="4" type="ORF">SAMN05216454_10464</name>
</gene>
<keyword evidence="1" id="KW-0175">Coiled coil</keyword>
<evidence type="ECO:0000259" key="3">
    <source>
        <dbReference type="PROSITE" id="PS50234"/>
    </source>
</evidence>
<sequence>MKLENTKLLDDNSHLMKDYNKTIEDAKENLEVFLEKNKKNLVSYTLDSSILYLADENAEKFIFRPAKSTLYLPLTVFVEKEISENQILWQIYFSLALYPDWKKNIYLYKNREQSWKKEIESISMYILKEIENAGLENDEAYKRSNIYNYVKEEIMSFLYNIDSFASAIRVGESCPIYRSKYAREEIERYNKKMGKKYEKLKYLPKHRVFSNSFFIKYIYGMDPEIDSKNNPYKNKIFDKDYFDFIEQEFKKIFVNYLGIEKRDEFTKTFIYPYFKDLWIEEIGESNFYSSKEKKEKNTKADSTEKDKYKEANPDDIGINKKEHEEIIEEIYNIKKTEDISNKDLQIDANLSLVNKHENDVFKYYKNISKKERDDMKKVWKMIIGHAQKEKNIKKYMQISGKLDVNSFINRYPDYVEAERKGSYKNLKIFSRYELEKEKNRLPENIEISFLIDNSGSMNSEKIDYARRAITVALLSLEDFSDYIKVHASSMNQKISVETETFFFGSGYKKIKEFNDTRGKKEANIIKSIVKIDGSSGATDDASCLKEINESINLKEENLIKRGKLIKMVFEITDGASGFPGLAKKEVKSMEEKGVLIYGIQIGKVTESSKKTFDYIWNGDEKRGISLGEDIEKLPKTLLKLISKNIEFILNG</sequence>
<dbReference type="AlphaFoldDB" id="A0A1H8GQG5"/>
<reference evidence="4 5" key="1">
    <citation type="submission" date="2016-10" db="EMBL/GenBank/DDBJ databases">
        <authorList>
            <person name="de Groot N.N."/>
        </authorList>
    </citation>
    <scope>NUCLEOTIDE SEQUENCE [LARGE SCALE GENOMIC DNA]</scope>
    <source>
        <strain evidence="4 5">Calf135</strain>
    </source>
</reference>
<keyword evidence="5" id="KW-1185">Reference proteome</keyword>
<dbReference type="PROSITE" id="PS50234">
    <property type="entry name" value="VWFA"/>
    <property type="match status" value="1"/>
</dbReference>
<dbReference type="RefSeq" id="WP_091974781.1">
    <property type="nucleotide sequence ID" value="NZ_FODF01000004.1"/>
</dbReference>
<organism evidence="4 5">
    <name type="scientific">Peptostreptococcus russellii</name>
    <dbReference type="NCBI Taxonomy" id="215200"/>
    <lineage>
        <taxon>Bacteria</taxon>
        <taxon>Bacillati</taxon>
        <taxon>Bacillota</taxon>
        <taxon>Clostridia</taxon>
        <taxon>Peptostreptococcales</taxon>
        <taxon>Peptostreptococcaceae</taxon>
        <taxon>Peptostreptococcus</taxon>
    </lineage>
</organism>
<proteinExistence type="predicted"/>
<feature type="region of interest" description="Disordered" evidence="2">
    <location>
        <begin position="293"/>
        <end position="315"/>
    </location>
</feature>
<feature type="coiled-coil region" evidence="1">
    <location>
        <begin position="9"/>
        <end position="36"/>
    </location>
</feature>
<dbReference type="CDD" id="cd00198">
    <property type="entry name" value="vWFA"/>
    <property type="match status" value="1"/>
</dbReference>
<evidence type="ECO:0000256" key="1">
    <source>
        <dbReference type="SAM" id="Coils"/>
    </source>
</evidence>
<dbReference type="Pfam" id="PF00092">
    <property type="entry name" value="VWA"/>
    <property type="match status" value="1"/>
</dbReference>
<feature type="domain" description="VWFA" evidence="3">
    <location>
        <begin position="446"/>
        <end position="641"/>
    </location>
</feature>